<evidence type="ECO:0000313" key="5">
    <source>
        <dbReference type="EnsemblPlants" id="HORVU.MOREX.r3.3HG0308350.1"/>
    </source>
</evidence>
<keyword evidence="6" id="KW-1185">Reference proteome</keyword>
<proteinExistence type="predicted"/>
<reference evidence="6" key="1">
    <citation type="journal article" date="2012" name="Nature">
        <title>A physical, genetic and functional sequence assembly of the barley genome.</title>
        <authorList>
            <consortium name="The International Barley Genome Sequencing Consortium"/>
            <person name="Mayer K.F."/>
            <person name="Waugh R."/>
            <person name="Brown J.W."/>
            <person name="Schulman A."/>
            <person name="Langridge P."/>
            <person name="Platzer M."/>
            <person name="Fincher G.B."/>
            <person name="Muehlbauer G.J."/>
            <person name="Sato K."/>
            <person name="Close T.J."/>
            <person name="Wise R.P."/>
            <person name="Stein N."/>
        </authorList>
    </citation>
    <scope>NUCLEOTIDE SEQUENCE [LARGE SCALE GENOMIC DNA]</scope>
    <source>
        <strain evidence="6">cv. Morex</strain>
    </source>
</reference>
<feature type="chain" id="PRO_5035182222" description="Gnk2-homologous domain-containing protein" evidence="3">
    <location>
        <begin position="19"/>
        <end position="237"/>
    </location>
</feature>
<dbReference type="Gramene" id="HORVU.MOREX.r3.3HG0308350.1">
    <property type="protein sequence ID" value="HORVU.MOREX.r3.3HG0308350.1"/>
    <property type="gene ID" value="HORVU.MOREX.r3.3HG0308350"/>
</dbReference>
<evidence type="ECO:0000313" key="6">
    <source>
        <dbReference type="Proteomes" id="UP000011116"/>
    </source>
</evidence>
<dbReference type="PROSITE" id="PS51473">
    <property type="entry name" value="GNK2"/>
    <property type="match status" value="1"/>
</dbReference>
<dbReference type="OrthoDB" id="630347at2759"/>
<dbReference type="InterPro" id="IPR002902">
    <property type="entry name" value="GNK2"/>
</dbReference>
<feature type="domain" description="Gnk2-homologous" evidence="4">
    <location>
        <begin position="44"/>
        <end position="174"/>
    </location>
</feature>
<dbReference type="Proteomes" id="UP000011116">
    <property type="component" value="Chromosome 3H"/>
</dbReference>
<dbReference type="RefSeq" id="XP_044973150.1">
    <property type="nucleotide sequence ID" value="XM_045117215.1"/>
</dbReference>
<dbReference type="PANTHER" id="PTHR32099">
    <property type="entry name" value="CYSTEINE-RICH REPEAT SECRETORY PROTEIN"/>
    <property type="match status" value="1"/>
</dbReference>
<dbReference type="EnsemblPlants" id="HORVU.MOREX.r3.3HG0308350.1">
    <property type="protein sequence ID" value="HORVU.MOREX.r3.3HG0308350.1"/>
    <property type="gene ID" value="HORVU.MOREX.r3.3HG0308350"/>
</dbReference>
<reference evidence="5" key="3">
    <citation type="submission" date="2022-01" db="UniProtKB">
        <authorList>
            <consortium name="EnsemblPlants"/>
        </authorList>
    </citation>
    <scope>IDENTIFICATION</scope>
    <source>
        <strain evidence="5">subsp. vulgare</strain>
    </source>
</reference>
<feature type="signal peptide" evidence="3">
    <location>
        <begin position="1"/>
        <end position="18"/>
    </location>
</feature>
<dbReference type="AlphaFoldDB" id="A0A8I6Y0N8"/>
<reference evidence="5" key="2">
    <citation type="submission" date="2020-10" db="EMBL/GenBank/DDBJ databases">
        <authorList>
            <person name="Scholz U."/>
            <person name="Mascher M."/>
            <person name="Fiebig A."/>
        </authorList>
    </citation>
    <scope>NUCLEOTIDE SEQUENCE [LARGE SCALE GENOMIC DNA]</scope>
    <source>
        <strain evidence="5">cv. Morex</strain>
    </source>
</reference>
<evidence type="ECO:0000259" key="4">
    <source>
        <dbReference type="PROSITE" id="PS51473"/>
    </source>
</evidence>
<keyword evidence="1 3" id="KW-0732">Signal</keyword>
<name>A0A8I6Y0N8_HORVV</name>
<evidence type="ECO:0000256" key="3">
    <source>
        <dbReference type="SAM" id="SignalP"/>
    </source>
</evidence>
<dbReference type="GeneID" id="123440653"/>
<organism evidence="5 6">
    <name type="scientific">Hordeum vulgare subsp. vulgare</name>
    <name type="common">Domesticated barley</name>
    <dbReference type="NCBI Taxonomy" id="112509"/>
    <lineage>
        <taxon>Eukaryota</taxon>
        <taxon>Viridiplantae</taxon>
        <taxon>Streptophyta</taxon>
        <taxon>Embryophyta</taxon>
        <taxon>Tracheophyta</taxon>
        <taxon>Spermatophyta</taxon>
        <taxon>Magnoliopsida</taxon>
        <taxon>Liliopsida</taxon>
        <taxon>Poales</taxon>
        <taxon>Poaceae</taxon>
        <taxon>BOP clade</taxon>
        <taxon>Pooideae</taxon>
        <taxon>Triticodae</taxon>
        <taxon>Triticeae</taxon>
        <taxon>Hordeinae</taxon>
        <taxon>Hordeum</taxon>
    </lineage>
</organism>
<dbReference type="Gramene" id="HORVU.MOREX.r2.3HG0257440.1">
    <property type="protein sequence ID" value="HORVU.MOREX.r2.3HG0257440.1"/>
    <property type="gene ID" value="HORVU.MOREX.r2.3HG0257440"/>
</dbReference>
<dbReference type="KEGG" id="hvg:123440653"/>
<evidence type="ECO:0000256" key="1">
    <source>
        <dbReference type="ARBA" id="ARBA00022729"/>
    </source>
</evidence>
<dbReference type="Pfam" id="PF01657">
    <property type="entry name" value="Stress-antifung"/>
    <property type="match status" value="1"/>
</dbReference>
<gene>
    <name evidence="5" type="primary">LOC123440653</name>
</gene>
<evidence type="ECO:0000256" key="2">
    <source>
        <dbReference type="ARBA" id="ARBA00022737"/>
    </source>
</evidence>
<accession>A0A8I6Y0N8</accession>
<keyword evidence="2" id="KW-0677">Repeat</keyword>
<dbReference type="InterPro" id="IPR038408">
    <property type="entry name" value="GNK2_sf"/>
</dbReference>
<protein>
    <recommendedName>
        <fullName evidence="4">Gnk2-homologous domain-containing protein</fullName>
    </recommendedName>
</protein>
<dbReference type="Gene3D" id="3.30.430.20">
    <property type="entry name" value="Gnk2 domain, C-X8-C-X2-C motif"/>
    <property type="match status" value="1"/>
</dbReference>
<dbReference type="PANTHER" id="PTHR32099:SF72">
    <property type="entry name" value="GNK2-HOMOLOGOUS DOMAIN-CONTAINING PROTEIN"/>
    <property type="match status" value="1"/>
</dbReference>
<sequence length="237" mass="25507">MATAAVLILLAALLPALAAATDSRSPASDHGLALTLNHTCGIVLPVAVGTYNMGTYAPGSAYEATLRHLAATIPGKADAESGGYSSYREHCSDSDYGEESHRCFYGNIAGESPNRIAAYSGCSCHRDVKSPDCGACIALAFQEAQRLCPFQRMAKAVVDGGACKCEAYFHDYDIMEEFQHGDPNSDPRWNAPDQVMSVVAEDEENNTRMGWACRILETTIMEVLANLGWMANRRICA</sequence>